<gene>
    <name evidence="15" type="ORF">PISMIDRAFT_534740</name>
</gene>
<feature type="compositionally biased region" description="Polar residues" evidence="13">
    <location>
        <begin position="557"/>
        <end position="568"/>
    </location>
</feature>
<feature type="region of interest" description="Disordered" evidence="13">
    <location>
        <begin position="1"/>
        <end position="117"/>
    </location>
</feature>
<dbReference type="Proteomes" id="UP000054018">
    <property type="component" value="Unassembled WGS sequence"/>
</dbReference>
<evidence type="ECO:0000256" key="13">
    <source>
        <dbReference type="SAM" id="MobiDB-lite"/>
    </source>
</evidence>
<keyword evidence="8" id="KW-0810">Translation regulation</keyword>
<feature type="compositionally biased region" description="Basic residues" evidence="13">
    <location>
        <begin position="14"/>
        <end position="26"/>
    </location>
</feature>
<keyword evidence="16" id="KW-1185">Reference proteome</keyword>
<feature type="compositionally biased region" description="Polar residues" evidence="13">
    <location>
        <begin position="747"/>
        <end position="761"/>
    </location>
</feature>
<keyword evidence="7" id="KW-0509">mRNA transport</keyword>
<feature type="region of interest" description="Disordered" evidence="13">
    <location>
        <begin position="261"/>
        <end position="356"/>
    </location>
</feature>
<dbReference type="Pfam" id="PF09405">
    <property type="entry name" value="Btz"/>
    <property type="match status" value="1"/>
</dbReference>
<dbReference type="GO" id="GO:0005737">
    <property type="term" value="C:cytoplasm"/>
    <property type="evidence" value="ECO:0007669"/>
    <property type="project" value="UniProtKB-SubCell"/>
</dbReference>
<evidence type="ECO:0000256" key="12">
    <source>
        <dbReference type="ARBA" id="ARBA00023242"/>
    </source>
</evidence>
<dbReference type="InterPro" id="IPR018545">
    <property type="entry name" value="Btz_dom"/>
</dbReference>
<keyword evidence="12" id="KW-0539">Nucleus</keyword>
<dbReference type="GO" id="GO:0008380">
    <property type="term" value="P:RNA splicing"/>
    <property type="evidence" value="ECO:0007669"/>
    <property type="project" value="UniProtKB-KW"/>
</dbReference>
<sequence>MPNSPPTHLGLNPKSRKIRPVRRRGRGKGDFDSDEEFVREVGTDSEYDDDDHSSVGSATDSDTEPVSSSNGPHSRPLTPNTTQSSADVKPFTDAPSSQGQDGPLFEGRNWSEMVAEEVANGPSDLPVVEFADLSTFDVDHPHLSGTAPSLRSTRSSKRPPVKRAVSAPNVDRPAPAQPSSPPQTEPEAEDFPTDSQPSPSTSRQLPRRTSSTRPGQSARQAYQQRLESDPSFVPRVGDFWGHDDRLLDKNWRSLSGWWRGRWQGRGRGFVGSRGRGAAFIGSESGHRGSNETDSDPQEAQKLTTEVPRVDQPWTHDGYEEMRKREERKREAQQQQQQQNQQEPRPARGFSPRGRGAFVFRGRRGVVRGRGFTSSPTRPLLIPPVSTPDRTWYAMKPERVWTKQHDAFLYIDSNLKPRPGVGPGFRVKLSSAEARVVRGPVDAVRTSTKEASSTFHPPSSEDGDKAFVVRLPPRFVKEVEEAVSTPSESLTTVGELPIDDAFIVRPELAPPRIPIAARLPSTPPKDVILSAGPSSQPIPQPPETLKASSLEEVREAQPAQSLSQPTDSVPVTHHDSETLVPPTENDVQETAVRRNVPPVPPPLQTVFPHPQPSPPYSSHYGYASPLPPGIAVNQHGMAYDVTTGRPVYLQAPLYTPRPLAHGMMTPPGVSFVSGHMHHHSGSPDFLAPPHTPPLTNFVDPTTGGPLFSFPRQSARVEIRAPSSTSDAKNSAKSQRRPSGLRTSAAAYESSQPTSPGNTTPFAASTESYVAQNGVLDPRDGVTANTPGHPVDAAMLGYSAYHQPYYYPDQYGYSHYYDVSQVPQYEMYHADPHTSQGVVYY</sequence>
<feature type="region of interest" description="Disordered" evidence="13">
    <location>
        <begin position="136"/>
        <end position="245"/>
    </location>
</feature>
<dbReference type="GO" id="GO:0051028">
    <property type="term" value="P:mRNA transport"/>
    <property type="evidence" value="ECO:0007669"/>
    <property type="project" value="UniProtKB-KW"/>
</dbReference>
<evidence type="ECO:0000313" key="15">
    <source>
        <dbReference type="EMBL" id="KIK21867.1"/>
    </source>
</evidence>
<evidence type="ECO:0000256" key="10">
    <source>
        <dbReference type="ARBA" id="ARBA00023161"/>
    </source>
</evidence>
<feature type="compositionally biased region" description="Pro residues" evidence="13">
    <location>
        <begin position="175"/>
        <end position="184"/>
    </location>
</feature>
<name>A0A0C9ZHA1_9AGAM</name>
<dbReference type="EMBL" id="KN833746">
    <property type="protein sequence ID" value="KIK21867.1"/>
    <property type="molecule type" value="Genomic_DNA"/>
</dbReference>
<evidence type="ECO:0000256" key="2">
    <source>
        <dbReference type="ARBA" id="ARBA00004496"/>
    </source>
</evidence>
<proteinExistence type="inferred from homology"/>
<feature type="region of interest" description="Disordered" evidence="13">
    <location>
        <begin position="716"/>
        <end position="761"/>
    </location>
</feature>
<evidence type="ECO:0000256" key="7">
    <source>
        <dbReference type="ARBA" id="ARBA00022816"/>
    </source>
</evidence>
<keyword evidence="9" id="KW-0694">RNA-binding</keyword>
<evidence type="ECO:0000256" key="3">
    <source>
        <dbReference type="ARBA" id="ARBA00009548"/>
    </source>
</evidence>
<reference evidence="15 16" key="1">
    <citation type="submission" date="2014-04" db="EMBL/GenBank/DDBJ databases">
        <authorList>
            <consortium name="DOE Joint Genome Institute"/>
            <person name="Kuo A."/>
            <person name="Kohler A."/>
            <person name="Costa M.D."/>
            <person name="Nagy L.G."/>
            <person name="Floudas D."/>
            <person name="Copeland A."/>
            <person name="Barry K.W."/>
            <person name="Cichocki N."/>
            <person name="Veneault-Fourrey C."/>
            <person name="LaButti K."/>
            <person name="Lindquist E.A."/>
            <person name="Lipzen A."/>
            <person name="Lundell T."/>
            <person name="Morin E."/>
            <person name="Murat C."/>
            <person name="Sun H."/>
            <person name="Tunlid A."/>
            <person name="Henrissat B."/>
            <person name="Grigoriev I.V."/>
            <person name="Hibbett D.S."/>
            <person name="Martin F."/>
            <person name="Nordberg H.P."/>
            <person name="Cantor M.N."/>
            <person name="Hua S.X."/>
        </authorList>
    </citation>
    <scope>NUCLEOTIDE SEQUENCE [LARGE SCALE GENOMIC DNA]</scope>
    <source>
        <strain evidence="15 16">441</strain>
    </source>
</reference>
<reference evidence="16" key="2">
    <citation type="submission" date="2015-01" db="EMBL/GenBank/DDBJ databases">
        <title>Evolutionary Origins and Diversification of the Mycorrhizal Mutualists.</title>
        <authorList>
            <consortium name="DOE Joint Genome Institute"/>
            <consortium name="Mycorrhizal Genomics Consortium"/>
            <person name="Kohler A."/>
            <person name="Kuo A."/>
            <person name="Nagy L.G."/>
            <person name="Floudas D."/>
            <person name="Copeland A."/>
            <person name="Barry K.W."/>
            <person name="Cichocki N."/>
            <person name="Veneault-Fourrey C."/>
            <person name="LaButti K."/>
            <person name="Lindquist E.A."/>
            <person name="Lipzen A."/>
            <person name="Lundell T."/>
            <person name="Morin E."/>
            <person name="Murat C."/>
            <person name="Riley R."/>
            <person name="Ohm R."/>
            <person name="Sun H."/>
            <person name="Tunlid A."/>
            <person name="Henrissat B."/>
            <person name="Grigoriev I.V."/>
            <person name="Hibbett D.S."/>
            <person name="Martin F."/>
        </authorList>
    </citation>
    <scope>NUCLEOTIDE SEQUENCE [LARGE SCALE GENOMIC DNA]</scope>
    <source>
        <strain evidence="16">441</strain>
    </source>
</reference>
<evidence type="ECO:0000256" key="11">
    <source>
        <dbReference type="ARBA" id="ARBA00023187"/>
    </source>
</evidence>
<evidence type="ECO:0000259" key="14">
    <source>
        <dbReference type="Pfam" id="PF09405"/>
    </source>
</evidence>
<feature type="compositionally biased region" description="Basic and acidic residues" evidence="13">
    <location>
        <begin position="27"/>
        <end position="42"/>
    </location>
</feature>
<dbReference type="GO" id="GO:0035145">
    <property type="term" value="C:exon-exon junction complex"/>
    <property type="evidence" value="ECO:0007669"/>
    <property type="project" value="InterPro"/>
</dbReference>
<feature type="compositionally biased region" description="Polar residues" evidence="13">
    <location>
        <begin position="54"/>
        <end position="86"/>
    </location>
</feature>
<dbReference type="AlphaFoldDB" id="A0A0C9ZHA1"/>
<feature type="compositionally biased region" description="Basic and acidic residues" evidence="13">
    <location>
        <begin position="316"/>
        <end position="331"/>
    </location>
</feature>
<dbReference type="OrthoDB" id="3361414at2759"/>
<evidence type="ECO:0000256" key="5">
    <source>
        <dbReference type="ARBA" id="ARBA00022490"/>
    </source>
</evidence>
<feature type="region of interest" description="Disordered" evidence="13">
    <location>
        <begin position="443"/>
        <end position="463"/>
    </location>
</feature>
<feature type="compositionally biased region" description="Low complexity" evidence="13">
    <location>
        <begin position="332"/>
        <end position="356"/>
    </location>
</feature>
<feature type="region of interest" description="Disordered" evidence="13">
    <location>
        <begin position="516"/>
        <end position="588"/>
    </location>
</feature>
<evidence type="ECO:0000256" key="1">
    <source>
        <dbReference type="ARBA" id="ARBA00004123"/>
    </source>
</evidence>
<dbReference type="GO" id="GO:0003729">
    <property type="term" value="F:mRNA binding"/>
    <property type="evidence" value="ECO:0007669"/>
    <property type="project" value="InterPro"/>
</dbReference>
<organism evidence="15 16">
    <name type="scientific">Pisolithus microcarpus 441</name>
    <dbReference type="NCBI Taxonomy" id="765257"/>
    <lineage>
        <taxon>Eukaryota</taxon>
        <taxon>Fungi</taxon>
        <taxon>Dikarya</taxon>
        <taxon>Basidiomycota</taxon>
        <taxon>Agaricomycotina</taxon>
        <taxon>Agaricomycetes</taxon>
        <taxon>Agaricomycetidae</taxon>
        <taxon>Boletales</taxon>
        <taxon>Sclerodermatineae</taxon>
        <taxon>Pisolithaceae</taxon>
        <taxon>Pisolithus</taxon>
    </lineage>
</organism>
<dbReference type="GO" id="GO:0000184">
    <property type="term" value="P:nuclear-transcribed mRNA catabolic process, nonsense-mediated decay"/>
    <property type="evidence" value="ECO:0007669"/>
    <property type="project" value="UniProtKB-KW"/>
</dbReference>
<evidence type="ECO:0000313" key="16">
    <source>
        <dbReference type="Proteomes" id="UP000054018"/>
    </source>
</evidence>
<keyword evidence="6" id="KW-0507">mRNA processing</keyword>
<keyword evidence="11" id="KW-0508">mRNA splicing</keyword>
<feature type="compositionally biased region" description="Gly residues" evidence="13">
    <location>
        <begin position="263"/>
        <end position="274"/>
    </location>
</feature>
<comment type="similarity">
    <text evidence="3">Belongs to the CASC3 family.</text>
</comment>
<keyword evidence="4" id="KW-0813">Transport</keyword>
<accession>A0A0C9ZHA1</accession>
<evidence type="ECO:0000256" key="4">
    <source>
        <dbReference type="ARBA" id="ARBA00022448"/>
    </source>
</evidence>
<feature type="compositionally biased region" description="Polar residues" evidence="13">
    <location>
        <begin position="193"/>
        <end position="225"/>
    </location>
</feature>
<keyword evidence="5" id="KW-0963">Cytoplasm</keyword>
<feature type="compositionally biased region" description="Polar residues" evidence="13">
    <location>
        <begin position="444"/>
        <end position="456"/>
    </location>
</feature>
<evidence type="ECO:0000256" key="6">
    <source>
        <dbReference type="ARBA" id="ARBA00022664"/>
    </source>
</evidence>
<protein>
    <recommendedName>
        <fullName evidence="14">Btz domain-containing protein</fullName>
    </recommendedName>
</protein>
<dbReference type="HOGENOM" id="CLU_007059_0_0_1"/>
<keyword evidence="10" id="KW-0866">Nonsense-mediated mRNA decay</keyword>
<evidence type="ECO:0000256" key="8">
    <source>
        <dbReference type="ARBA" id="ARBA00022845"/>
    </source>
</evidence>
<dbReference type="STRING" id="765257.A0A0C9ZHA1"/>
<feature type="compositionally biased region" description="Polar residues" evidence="13">
    <location>
        <begin position="720"/>
        <end position="731"/>
    </location>
</feature>
<dbReference type="GO" id="GO:0006397">
    <property type="term" value="P:mRNA processing"/>
    <property type="evidence" value="ECO:0007669"/>
    <property type="project" value="UniProtKB-KW"/>
</dbReference>
<dbReference type="GO" id="GO:0006417">
    <property type="term" value="P:regulation of translation"/>
    <property type="evidence" value="ECO:0007669"/>
    <property type="project" value="UniProtKB-KW"/>
</dbReference>
<evidence type="ECO:0000256" key="9">
    <source>
        <dbReference type="ARBA" id="ARBA00022884"/>
    </source>
</evidence>
<comment type="subcellular location">
    <subcellularLocation>
        <location evidence="2">Cytoplasm</location>
    </subcellularLocation>
    <subcellularLocation>
        <location evidence="1">Nucleus</location>
    </subcellularLocation>
</comment>
<feature type="domain" description="Btz" evidence="14">
    <location>
        <begin position="216"/>
        <end position="341"/>
    </location>
</feature>